<dbReference type="AlphaFoldDB" id="A0A165D2U5"/>
<evidence type="ECO:0000256" key="1">
    <source>
        <dbReference type="SAM" id="MobiDB-lite"/>
    </source>
</evidence>
<dbReference type="EMBL" id="KV427639">
    <property type="protein sequence ID" value="KZT04049.1"/>
    <property type="molecule type" value="Genomic_DNA"/>
</dbReference>
<gene>
    <name evidence="2" type="ORF">LAESUDRAFT_761398</name>
</gene>
<evidence type="ECO:0000313" key="3">
    <source>
        <dbReference type="Proteomes" id="UP000076871"/>
    </source>
</evidence>
<protein>
    <submittedName>
        <fullName evidence="2">Uncharacterized protein</fullName>
    </submittedName>
</protein>
<reference evidence="2 3" key="1">
    <citation type="journal article" date="2016" name="Mol. Biol. Evol.">
        <title>Comparative Genomics of Early-Diverging Mushroom-Forming Fungi Provides Insights into the Origins of Lignocellulose Decay Capabilities.</title>
        <authorList>
            <person name="Nagy L.G."/>
            <person name="Riley R."/>
            <person name="Tritt A."/>
            <person name="Adam C."/>
            <person name="Daum C."/>
            <person name="Floudas D."/>
            <person name="Sun H."/>
            <person name="Yadav J.S."/>
            <person name="Pangilinan J."/>
            <person name="Larsson K.H."/>
            <person name="Matsuura K."/>
            <person name="Barry K."/>
            <person name="Labutti K."/>
            <person name="Kuo R."/>
            <person name="Ohm R.A."/>
            <person name="Bhattacharya S.S."/>
            <person name="Shirouzu T."/>
            <person name="Yoshinaga Y."/>
            <person name="Martin F.M."/>
            <person name="Grigoriev I.V."/>
            <person name="Hibbett D.S."/>
        </authorList>
    </citation>
    <scope>NUCLEOTIDE SEQUENCE [LARGE SCALE GENOMIC DNA]</scope>
    <source>
        <strain evidence="2 3">93-53</strain>
    </source>
</reference>
<accession>A0A165D2U5</accession>
<dbReference type="Proteomes" id="UP000076871">
    <property type="component" value="Unassembled WGS sequence"/>
</dbReference>
<dbReference type="RefSeq" id="XP_040761789.1">
    <property type="nucleotide sequence ID" value="XM_040912907.1"/>
</dbReference>
<proteinExistence type="predicted"/>
<dbReference type="GeneID" id="63829935"/>
<name>A0A165D2U5_9APHY</name>
<organism evidence="2 3">
    <name type="scientific">Laetiporus sulphureus 93-53</name>
    <dbReference type="NCBI Taxonomy" id="1314785"/>
    <lineage>
        <taxon>Eukaryota</taxon>
        <taxon>Fungi</taxon>
        <taxon>Dikarya</taxon>
        <taxon>Basidiomycota</taxon>
        <taxon>Agaricomycotina</taxon>
        <taxon>Agaricomycetes</taxon>
        <taxon>Polyporales</taxon>
        <taxon>Laetiporus</taxon>
    </lineage>
</organism>
<dbReference type="InParanoid" id="A0A165D2U5"/>
<dbReference type="STRING" id="1314785.A0A165D2U5"/>
<sequence>MQNARAAKVPRAERDGVASKDLGDQNEFRDDELNNEPAPEFMQGSSTGRVATPEPAPSLSRSGRQRRAPRALQDFLPSSTRGLPAHIPRPLINRPTRSHTISCEEVPDESQPSVENVRTYDTTPNEFGVFHRYSSPPSNPPTDTTSLDDFCDSPSLKKAKGKEKARHWYHLFDNANTARIVMWSTTGPHNKSLAEIDRLVNEVIRADDFDPSVLMSQWRTTTQLPRLDSADDESLFSHPEGWRQCSVKIPIPKEKTKTFEDDAPTFEVGDIHM</sequence>
<evidence type="ECO:0000313" key="2">
    <source>
        <dbReference type="EMBL" id="KZT04049.1"/>
    </source>
</evidence>
<feature type="region of interest" description="Disordered" evidence="1">
    <location>
        <begin position="1"/>
        <end position="119"/>
    </location>
</feature>
<feature type="compositionally biased region" description="Polar residues" evidence="1">
    <location>
        <begin position="110"/>
        <end position="119"/>
    </location>
</feature>
<keyword evidence="3" id="KW-1185">Reference proteome</keyword>
<dbReference type="OrthoDB" id="3208495at2759"/>
<feature type="compositionally biased region" description="Basic and acidic residues" evidence="1">
    <location>
        <begin position="10"/>
        <end position="32"/>
    </location>
</feature>